<dbReference type="PRINTS" id="PR00081">
    <property type="entry name" value="GDHRDH"/>
</dbReference>
<comment type="similarity">
    <text evidence="1">Belongs to the short-chain dehydrogenases/reductases (SDR) family.</text>
</comment>
<dbReference type="Pfam" id="PF13561">
    <property type="entry name" value="adh_short_C2"/>
    <property type="match status" value="1"/>
</dbReference>
<dbReference type="RefSeq" id="WP_256129557.1">
    <property type="nucleotide sequence ID" value="NZ_BAABZQ010000001.1"/>
</dbReference>
<name>A0ABQ0BMH4_9FIRM</name>
<reference evidence="3 4" key="1">
    <citation type="submission" date="2024-04" db="EMBL/GenBank/DDBJ databases">
        <title>Defined microbial consortia suppress multidrug-resistant proinflammatory Enterobacteriaceae via ecological control.</title>
        <authorList>
            <person name="Furuichi M."/>
            <person name="Kawaguchi T."/>
            <person name="Pust M."/>
            <person name="Yasuma K."/>
            <person name="Plichta D."/>
            <person name="Hasegawa N."/>
            <person name="Ohya T."/>
            <person name="Bhattarai S."/>
            <person name="Sasajima S."/>
            <person name="Aoto Y."/>
            <person name="Tuganbaev T."/>
            <person name="Yaginuma M."/>
            <person name="Ueda M."/>
            <person name="Okahashi N."/>
            <person name="Amafuji K."/>
            <person name="Kiridooshi Y."/>
            <person name="Sugita K."/>
            <person name="Strazar M."/>
            <person name="Skelly A."/>
            <person name="Suda W."/>
            <person name="Hattori M."/>
            <person name="Nakamoto N."/>
            <person name="Caballero S."/>
            <person name="Norman J."/>
            <person name="Olle B."/>
            <person name="Tanoue T."/>
            <person name="Arita M."/>
            <person name="Bucci V."/>
            <person name="Atarashi K."/>
            <person name="Xavier R."/>
            <person name="Honda K."/>
        </authorList>
    </citation>
    <scope>NUCLEOTIDE SEQUENCE [LARGE SCALE GENOMIC DNA]</scope>
    <source>
        <strain evidence="4">k34-0107-D12</strain>
    </source>
</reference>
<dbReference type="SUPFAM" id="SSF51735">
    <property type="entry name" value="NAD(P)-binding Rossmann-fold domains"/>
    <property type="match status" value="1"/>
</dbReference>
<comment type="caution">
    <text evidence="3">The sequence shown here is derived from an EMBL/GenBank/DDBJ whole genome shotgun (WGS) entry which is preliminary data.</text>
</comment>
<dbReference type="PANTHER" id="PTHR43639:SF1">
    <property type="entry name" value="SHORT-CHAIN DEHYDROGENASE_REDUCTASE FAMILY PROTEIN"/>
    <property type="match status" value="1"/>
</dbReference>
<gene>
    <name evidence="3" type="ORF">K340107D12_05520</name>
</gene>
<evidence type="ECO:0000313" key="3">
    <source>
        <dbReference type="EMBL" id="GAA6497736.1"/>
    </source>
</evidence>
<sequence length="256" mass="28155">MDFQLEGKVALVTGGAEKAGRYFARSYAEAGADIVITHCHMPKEAEETEKEIEKLGRRCLAVDADNRNIPQLRRAVKRVEEYYGRLDILLHNASNFNEQPIDQVTEAVWDSSMEIILKGAFFLSQAAAPLMLKNGGGRMLAIIGNSYYENWPDFIPHSIAKIGLAKLMQMLAVTYSPRIQCNAVCPASFLDSAEGNDILSSRGEIVDEEKRVLTIGGIPLHRGSKEEVAELILFLSACSNYINGAVIPVDAGKNLI</sequence>
<evidence type="ECO:0000313" key="4">
    <source>
        <dbReference type="Proteomes" id="UP001600941"/>
    </source>
</evidence>
<evidence type="ECO:0000256" key="2">
    <source>
        <dbReference type="ARBA" id="ARBA00023002"/>
    </source>
</evidence>
<organism evidence="3 4">
    <name type="scientific">Blautia parvula</name>
    <dbReference type="NCBI Taxonomy" id="2877527"/>
    <lineage>
        <taxon>Bacteria</taxon>
        <taxon>Bacillati</taxon>
        <taxon>Bacillota</taxon>
        <taxon>Clostridia</taxon>
        <taxon>Lachnospirales</taxon>
        <taxon>Lachnospiraceae</taxon>
        <taxon>Blautia</taxon>
    </lineage>
</organism>
<dbReference type="PANTHER" id="PTHR43639">
    <property type="entry name" value="OXIDOREDUCTASE, SHORT-CHAIN DEHYDROGENASE/REDUCTASE FAMILY (AFU_ORTHOLOGUE AFUA_5G02870)"/>
    <property type="match status" value="1"/>
</dbReference>
<evidence type="ECO:0000256" key="1">
    <source>
        <dbReference type="ARBA" id="ARBA00006484"/>
    </source>
</evidence>
<accession>A0ABQ0BMH4</accession>
<keyword evidence="2" id="KW-0560">Oxidoreductase</keyword>
<proteinExistence type="inferred from homology"/>
<protein>
    <submittedName>
        <fullName evidence="3">Glucose 1-dehydrogenase</fullName>
    </submittedName>
</protein>
<keyword evidence="4" id="KW-1185">Reference proteome</keyword>
<dbReference type="Proteomes" id="UP001600941">
    <property type="component" value="Unassembled WGS sequence"/>
</dbReference>
<dbReference type="InterPro" id="IPR036291">
    <property type="entry name" value="NAD(P)-bd_dom_sf"/>
</dbReference>
<dbReference type="EMBL" id="BAABZQ010000001">
    <property type="protein sequence ID" value="GAA6497736.1"/>
    <property type="molecule type" value="Genomic_DNA"/>
</dbReference>
<dbReference type="Gene3D" id="3.40.50.720">
    <property type="entry name" value="NAD(P)-binding Rossmann-like Domain"/>
    <property type="match status" value="1"/>
</dbReference>
<dbReference type="InterPro" id="IPR002347">
    <property type="entry name" value="SDR_fam"/>
</dbReference>